<dbReference type="InterPro" id="IPR036179">
    <property type="entry name" value="Ig-like_dom_sf"/>
</dbReference>
<dbReference type="GeneTree" id="ENSGT00940000155943"/>
<evidence type="ECO:0000256" key="1">
    <source>
        <dbReference type="ARBA" id="ARBA00002140"/>
    </source>
</evidence>
<evidence type="ECO:0000256" key="2">
    <source>
        <dbReference type="ARBA" id="ARBA00004167"/>
    </source>
</evidence>
<feature type="domain" description="Fibronectin type-III" evidence="16">
    <location>
        <begin position="600"/>
        <end position="699"/>
    </location>
</feature>
<keyword evidence="7" id="KW-0677">Repeat</keyword>
<dbReference type="InterPro" id="IPR036116">
    <property type="entry name" value="FN3_sf"/>
</dbReference>
<dbReference type="GO" id="GO:0016020">
    <property type="term" value="C:membrane"/>
    <property type="evidence" value="ECO:0007669"/>
    <property type="project" value="UniProtKB-SubCell"/>
</dbReference>
<dbReference type="Proteomes" id="UP000694397">
    <property type="component" value="Chromosome 7"/>
</dbReference>
<dbReference type="FunFam" id="2.60.40.10:FF:000189">
    <property type="entry name" value="Neogenin isoform 3"/>
    <property type="match status" value="1"/>
</dbReference>
<dbReference type="InterPro" id="IPR013783">
    <property type="entry name" value="Ig-like_fold"/>
</dbReference>
<sequence length="1082" mass="118729">RCHGTRDLHLHASHARALCFSELFFVTEPRDITAPRRGSVVLDCQARGEAPVAIRWLKNGLNVRDSERVYLLSNGSLYIPEVENRRGDKSDEGVYQCVAQNKFGSILSRKARLTVASISAFLTQPVSVLVAEGSVARFACRIAANPSAIITWELNQTALSPATERVTVLPSGVLQIHGVQLRDAGRYCCVAANIVSRRRSAEATLTVTPVSGPPRGPRIIAGPQNLTASLHESVVLECLATGHPRPLVSWSRADQEPMDVFSTRVLGHGNLVIADVKLRHAGVYVCRATTPGTRNYTTATANLTVLAPPSLVEWPESLTRPRAGTARFVCQAEGVPAPSVTWLKNGEELHSNGRIRTYNSKLVINQIIPEDDAIYQCLAENGQGSVLATARLIVVMSEDRPSAPRNVRAETVSSSAILLAWDRPHYNADRVIAYSVHYMKSEGINNEEYQVVISNDTTRYIIDDLEPAYNYTFYVVAYMPIGASRMSDSVVQRTLEDVPLRAPELSLSSRSPTDIQVSWQPLPPRLSRGRVLAYGLSLRMAPDGAVTLLELPGNCTRHFVEELRPDTVYQLRIAAATRVGWGEPSTWTSHHTPTASRTNVPLAPLLQLEPLNCTTMVVRWKPSEGDVTAVQGYRVSYHEEGQPDGATIQLGARRSHYVIGGLDPRRKYHIGLLAYGSMGDGYQADQTASTPGCVSVRDRLVPPPPPPHRLYSRANSSSAVYLQWDRPAFTMGQPVRYTVRCNPPGVQNASLVLYLQTAETSLLVRGLEPNTRYEFAVRLHVDQLASPWSTVIHQNTLPEAPTRPPAAVRVTQIERDTALVSWRQPEEPNLAVTHYTILYAPRRAWVAGEWQLLRRDGSTTMALLENLTPGDIYMVRVSASNQVGDGPFSGEVELAVEDCYSAPGSYLAAFFGTYHDMDLKSTMGIMGGLSIALVCILVCVLVLLYHTKVRYDDCRRENFPVSSTGQQGNSYCECSYRPATAVLMHEDVEVGQPPSRTVVFGLPRDTEGSHGSEGSQETGDSGHYSHDEAGVADVQPSSLEEGDSGALGGEERPRLEDMGDPVQMAFHPPHEPPDTSQRVLPL</sequence>
<feature type="domain" description="Ig-like" evidence="15">
    <location>
        <begin position="119"/>
        <end position="206"/>
    </location>
</feature>
<feature type="domain" description="Ig-like" evidence="15">
    <location>
        <begin position="309"/>
        <end position="393"/>
    </location>
</feature>
<keyword evidence="10" id="KW-1015">Disulfide bond</keyword>
<dbReference type="OrthoDB" id="438268at2759"/>
<reference evidence="17" key="2">
    <citation type="submission" date="2025-08" db="UniProtKB">
        <authorList>
            <consortium name="Ensembl"/>
        </authorList>
    </citation>
    <scope>IDENTIFICATION</scope>
</reference>
<dbReference type="FunFam" id="2.60.40.10:FF:000455">
    <property type="entry name" value="Protogenin A"/>
    <property type="match status" value="1"/>
</dbReference>
<keyword evidence="18" id="KW-1185">Reference proteome</keyword>
<feature type="domain" description="Fibronectin type-III" evidence="16">
    <location>
        <begin position="403"/>
        <end position="497"/>
    </location>
</feature>
<feature type="transmembrane region" description="Helical" evidence="14">
    <location>
        <begin position="923"/>
        <end position="946"/>
    </location>
</feature>
<comment type="function">
    <text evidence="1">May play a role in anteroposterior axis elongation.</text>
</comment>
<comment type="subcellular location">
    <subcellularLocation>
        <location evidence="2">Membrane</location>
        <topology evidence="2">Single-pass membrane protein</topology>
    </subcellularLocation>
</comment>
<feature type="domain" description="Ig-like" evidence="15">
    <location>
        <begin position="217"/>
        <end position="304"/>
    </location>
</feature>
<dbReference type="SMART" id="SM00060">
    <property type="entry name" value="FN3"/>
    <property type="match status" value="5"/>
</dbReference>
<evidence type="ECO:0000313" key="17">
    <source>
        <dbReference type="Ensembl" id="ENSSFOP00015029442.2"/>
    </source>
</evidence>
<dbReference type="InterPro" id="IPR003961">
    <property type="entry name" value="FN3_dom"/>
</dbReference>
<dbReference type="SUPFAM" id="SSF49265">
    <property type="entry name" value="Fibronectin type III"/>
    <property type="match status" value="3"/>
</dbReference>
<dbReference type="SMART" id="SM00408">
    <property type="entry name" value="IGc2"/>
    <property type="match status" value="4"/>
</dbReference>
<evidence type="ECO:0000256" key="13">
    <source>
        <dbReference type="SAM" id="MobiDB-lite"/>
    </source>
</evidence>
<evidence type="ECO:0000259" key="16">
    <source>
        <dbReference type="PROSITE" id="PS50853"/>
    </source>
</evidence>
<organism evidence="17 18">
    <name type="scientific">Scleropages formosus</name>
    <name type="common">Asian bonytongue</name>
    <name type="synonym">Osteoglossum formosum</name>
    <dbReference type="NCBI Taxonomy" id="113540"/>
    <lineage>
        <taxon>Eukaryota</taxon>
        <taxon>Metazoa</taxon>
        <taxon>Chordata</taxon>
        <taxon>Craniata</taxon>
        <taxon>Vertebrata</taxon>
        <taxon>Euteleostomi</taxon>
        <taxon>Actinopterygii</taxon>
        <taxon>Neopterygii</taxon>
        <taxon>Teleostei</taxon>
        <taxon>Osteoglossocephala</taxon>
        <taxon>Osteoglossomorpha</taxon>
        <taxon>Osteoglossiformes</taxon>
        <taxon>Osteoglossidae</taxon>
        <taxon>Scleropages</taxon>
    </lineage>
</organism>
<name>A0A8C9SDB8_SCLFO</name>
<dbReference type="InterPro" id="IPR003599">
    <property type="entry name" value="Ig_sub"/>
</dbReference>
<evidence type="ECO:0000256" key="7">
    <source>
        <dbReference type="ARBA" id="ARBA00022737"/>
    </source>
</evidence>
<dbReference type="Pfam" id="PF00041">
    <property type="entry name" value="fn3"/>
    <property type="match status" value="5"/>
</dbReference>
<dbReference type="FunFam" id="2.60.40.10:FF:000828">
    <property type="entry name" value="Protogenin"/>
    <property type="match status" value="1"/>
</dbReference>
<dbReference type="Gene3D" id="2.60.40.10">
    <property type="entry name" value="Immunoglobulins"/>
    <property type="match status" value="9"/>
</dbReference>
<evidence type="ECO:0000256" key="6">
    <source>
        <dbReference type="ARBA" id="ARBA00022729"/>
    </source>
</evidence>
<feature type="region of interest" description="Disordered" evidence="13">
    <location>
        <begin position="994"/>
        <end position="1082"/>
    </location>
</feature>
<evidence type="ECO:0000256" key="4">
    <source>
        <dbReference type="ARBA" id="ARBA00022473"/>
    </source>
</evidence>
<dbReference type="AlphaFoldDB" id="A0A8C9SDB8"/>
<dbReference type="SMART" id="SM00409">
    <property type="entry name" value="IG"/>
    <property type="match status" value="4"/>
</dbReference>
<feature type="domain" description="Fibronectin type-III" evidence="16">
    <location>
        <begin position="804"/>
        <end position="899"/>
    </location>
</feature>
<feature type="domain" description="Ig-like" evidence="15">
    <location>
        <begin position="39"/>
        <end position="114"/>
    </location>
</feature>
<accession>A0A8C9SDB8</accession>
<feature type="domain" description="Fibronectin type-III" evidence="16">
    <location>
        <begin position="499"/>
        <end position="595"/>
    </location>
</feature>
<dbReference type="SUPFAM" id="SSF48726">
    <property type="entry name" value="Immunoglobulin"/>
    <property type="match status" value="4"/>
</dbReference>
<evidence type="ECO:0000256" key="11">
    <source>
        <dbReference type="ARBA" id="ARBA00023180"/>
    </source>
</evidence>
<reference evidence="17 18" key="1">
    <citation type="submission" date="2019-04" db="EMBL/GenBank/DDBJ databases">
        <authorList>
            <consortium name="Wellcome Sanger Institute Data Sharing"/>
        </authorList>
    </citation>
    <scope>NUCLEOTIDE SEQUENCE [LARGE SCALE GENOMIC DNA]</scope>
</reference>
<keyword evidence="6" id="KW-0732">Signal</keyword>
<dbReference type="InterPro" id="IPR007110">
    <property type="entry name" value="Ig-like_dom"/>
</dbReference>
<dbReference type="FunFam" id="2.60.40.10:FF:000930">
    <property type="entry name" value="immunoglobulin superfamily DCC subclass member 3"/>
    <property type="match status" value="1"/>
</dbReference>
<dbReference type="PANTHER" id="PTHR44170:SF47">
    <property type="entry name" value="PROTOGENIN"/>
    <property type="match status" value="1"/>
</dbReference>
<dbReference type="Pfam" id="PF13927">
    <property type="entry name" value="Ig_3"/>
    <property type="match status" value="1"/>
</dbReference>
<evidence type="ECO:0000256" key="10">
    <source>
        <dbReference type="ARBA" id="ARBA00023157"/>
    </source>
</evidence>
<feature type="domain" description="Fibronectin type-III" evidence="16">
    <location>
        <begin position="706"/>
        <end position="799"/>
    </location>
</feature>
<keyword evidence="8 14" id="KW-1133">Transmembrane helix</keyword>
<evidence type="ECO:0000256" key="12">
    <source>
        <dbReference type="ARBA" id="ARBA00023319"/>
    </source>
</evidence>
<dbReference type="InterPro" id="IPR003598">
    <property type="entry name" value="Ig_sub2"/>
</dbReference>
<dbReference type="Pfam" id="PF07679">
    <property type="entry name" value="I-set"/>
    <property type="match status" value="3"/>
</dbReference>
<keyword evidence="5 14" id="KW-0812">Transmembrane</keyword>
<evidence type="ECO:0000256" key="3">
    <source>
        <dbReference type="ARBA" id="ARBA00009588"/>
    </source>
</evidence>
<dbReference type="FunFam" id="2.60.40.10:FF:000299">
    <property type="entry name" value="protogenin isoform X2"/>
    <property type="match status" value="1"/>
</dbReference>
<evidence type="ECO:0000256" key="9">
    <source>
        <dbReference type="ARBA" id="ARBA00023136"/>
    </source>
</evidence>
<reference evidence="17" key="3">
    <citation type="submission" date="2025-09" db="UniProtKB">
        <authorList>
            <consortium name="Ensembl"/>
        </authorList>
    </citation>
    <scope>IDENTIFICATION</scope>
</reference>
<dbReference type="GO" id="GO:0098609">
    <property type="term" value="P:cell-cell adhesion"/>
    <property type="evidence" value="ECO:0007669"/>
    <property type="project" value="TreeGrafter"/>
</dbReference>
<keyword evidence="4" id="KW-0217">Developmental protein</keyword>
<keyword evidence="9 14" id="KW-0472">Membrane</keyword>
<dbReference type="Ensembl" id="ENSSFOT00015029778.2">
    <property type="protein sequence ID" value="ENSSFOP00015029442.2"/>
    <property type="gene ID" value="ENSSFOG00015018882.2"/>
</dbReference>
<comment type="similarity">
    <text evidence="3">Belongs to the immunoglobulin superfamily. DCC family.</text>
</comment>
<evidence type="ECO:0000313" key="18">
    <source>
        <dbReference type="Proteomes" id="UP000694397"/>
    </source>
</evidence>
<evidence type="ECO:0000256" key="14">
    <source>
        <dbReference type="SAM" id="Phobius"/>
    </source>
</evidence>
<dbReference type="FunFam" id="2.60.40.10:FF:000551">
    <property type="entry name" value="Protogenin A"/>
    <property type="match status" value="1"/>
</dbReference>
<dbReference type="PROSITE" id="PS50835">
    <property type="entry name" value="IG_LIKE"/>
    <property type="match status" value="4"/>
</dbReference>
<evidence type="ECO:0000256" key="8">
    <source>
        <dbReference type="ARBA" id="ARBA00022989"/>
    </source>
</evidence>
<dbReference type="InterPro" id="IPR013098">
    <property type="entry name" value="Ig_I-set"/>
</dbReference>
<dbReference type="CDD" id="cd00063">
    <property type="entry name" value="FN3"/>
    <property type="match status" value="5"/>
</dbReference>
<gene>
    <name evidence="17" type="primary">PRTG</name>
    <name evidence="17" type="synonym">LOC108929037</name>
</gene>
<keyword evidence="11" id="KW-0325">Glycoprotein</keyword>
<keyword evidence="12" id="KW-0393">Immunoglobulin domain</keyword>
<proteinExistence type="inferred from homology"/>
<evidence type="ECO:0000256" key="5">
    <source>
        <dbReference type="ARBA" id="ARBA00022692"/>
    </source>
</evidence>
<protein>
    <submittedName>
        <fullName evidence="17">Protogenin</fullName>
    </submittedName>
</protein>
<dbReference type="PROSITE" id="PS50853">
    <property type="entry name" value="FN3"/>
    <property type="match status" value="5"/>
</dbReference>
<dbReference type="PANTHER" id="PTHR44170">
    <property type="entry name" value="PROTEIN SIDEKICK"/>
    <property type="match status" value="1"/>
</dbReference>
<evidence type="ECO:0000259" key="15">
    <source>
        <dbReference type="PROSITE" id="PS50835"/>
    </source>
</evidence>